<evidence type="ECO:0000256" key="1">
    <source>
        <dbReference type="ARBA" id="ARBA00004651"/>
    </source>
</evidence>
<dbReference type="InterPro" id="IPR027417">
    <property type="entry name" value="P-loop_NTPase"/>
</dbReference>
<dbReference type="InterPro" id="IPR003439">
    <property type="entry name" value="ABC_transporter-like_ATP-bd"/>
</dbReference>
<accession>A0A6I6C433</accession>
<evidence type="ECO:0000259" key="10">
    <source>
        <dbReference type="PROSITE" id="PS50929"/>
    </source>
</evidence>
<dbReference type="PANTHER" id="PTHR24221:SF654">
    <property type="entry name" value="ATP-BINDING CASSETTE SUB-FAMILY B MEMBER 6"/>
    <property type="match status" value="1"/>
</dbReference>
<dbReference type="GO" id="GO:0005886">
    <property type="term" value="C:plasma membrane"/>
    <property type="evidence" value="ECO:0007669"/>
    <property type="project" value="UniProtKB-SubCell"/>
</dbReference>
<feature type="domain" description="ABC transmembrane type-1" evidence="10">
    <location>
        <begin position="38"/>
        <end position="321"/>
    </location>
</feature>
<keyword evidence="4" id="KW-0547">Nucleotide-binding</keyword>
<dbReference type="Pfam" id="PF00005">
    <property type="entry name" value="ABC_tran"/>
    <property type="match status" value="1"/>
</dbReference>
<dbReference type="OrthoDB" id="9763744at2"/>
<dbReference type="InterPro" id="IPR039421">
    <property type="entry name" value="Type_1_exporter"/>
</dbReference>
<dbReference type="InterPro" id="IPR003593">
    <property type="entry name" value="AAA+_ATPase"/>
</dbReference>
<feature type="transmembrane region" description="Helical" evidence="8">
    <location>
        <begin position="32"/>
        <end position="55"/>
    </location>
</feature>
<dbReference type="FunFam" id="3.40.50.300:FF:000218">
    <property type="entry name" value="Multidrug ABC transporter ATP-binding protein"/>
    <property type="match status" value="1"/>
</dbReference>
<evidence type="ECO:0000256" key="6">
    <source>
        <dbReference type="ARBA" id="ARBA00022989"/>
    </source>
</evidence>
<dbReference type="SMART" id="SM00382">
    <property type="entry name" value="AAA"/>
    <property type="match status" value="1"/>
</dbReference>
<dbReference type="GO" id="GO:0016887">
    <property type="term" value="F:ATP hydrolysis activity"/>
    <property type="evidence" value="ECO:0007669"/>
    <property type="project" value="InterPro"/>
</dbReference>
<evidence type="ECO:0000259" key="9">
    <source>
        <dbReference type="PROSITE" id="PS50893"/>
    </source>
</evidence>
<dbReference type="SUPFAM" id="SSF90123">
    <property type="entry name" value="ABC transporter transmembrane region"/>
    <property type="match status" value="1"/>
</dbReference>
<feature type="transmembrane region" description="Helical" evidence="8">
    <location>
        <begin position="157"/>
        <end position="176"/>
    </location>
</feature>
<dbReference type="KEGG" id="stab:STABA_v1c02100"/>
<dbReference type="Gene3D" id="3.40.50.300">
    <property type="entry name" value="P-loop containing nucleotide triphosphate hydrolases"/>
    <property type="match status" value="1"/>
</dbReference>
<dbReference type="GO" id="GO:0005524">
    <property type="term" value="F:ATP binding"/>
    <property type="evidence" value="ECO:0007669"/>
    <property type="project" value="UniProtKB-KW"/>
</dbReference>
<evidence type="ECO:0000256" key="2">
    <source>
        <dbReference type="ARBA" id="ARBA00005417"/>
    </source>
</evidence>
<keyword evidence="5 11" id="KW-0067">ATP-binding</keyword>
<gene>
    <name evidence="11" type="ORF">STABA_v1c02100</name>
</gene>
<feature type="transmembrane region" description="Helical" evidence="8">
    <location>
        <begin position="182"/>
        <end position="202"/>
    </location>
</feature>
<evidence type="ECO:0000256" key="7">
    <source>
        <dbReference type="ARBA" id="ARBA00023136"/>
    </source>
</evidence>
<dbReference type="RefSeq" id="WP_156005690.1">
    <property type="nucleotide sequence ID" value="NZ_CP046276.1"/>
</dbReference>
<dbReference type="PROSITE" id="PS50893">
    <property type="entry name" value="ABC_TRANSPORTER_2"/>
    <property type="match status" value="1"/>
</dbReference>
<evidence type="ECO:0000256" key="3">
    <source>
        <dbReference type="ARBA" id="ARBA00022692"/>
    </source>
</evidence>
<dbReference type="InterPro" id="IPR011527">
    <property type="entry name" value="ABC1_TM_dom"/>
</dbReference>
<comment type="similarity">
    <text evidence="2">Belongs to the ABC transporter superfamily.</text>
</comment>
<dbReference type="Proteomes" id="UP000424468">
    <property type="component" value="Chromosome"/>
</dbReference>
<organism evidence="11 12">
    <name type="scientific">Spiroplasma tabanidicola</name>
    <dbReference type="NCBI Taxonomy" id="324079"/>
    <lineage>
        <taxon>Bacteria</taxon>
        <taxon>Bacillati</taxon>
        <taxon>Mycoplasmatota</taxon>
        <taxon>Mollicutes</taxon>
        <taxon>Entomoplasmatales</taxon>
        <taxon>Spiroplasmataceae</taxon>
        <taxon>Spiroplasma</taxon>
    </lineage>
</organism>
<dbReference type="GO" id="GO:0140359">
    <property type="term" value="F:ABC-type transporter activity"/>
    <property type="evidence" value="ECO:0007669"/>
    <property type="project" value="InterPro"/>
</dbReference>
<dbReference type="CDD" id="cd07346">
    <property type="entry name" value="ABC_6TM_exporters"/>
    <property type="match status" value="1"/>
</dbReference>
<dbReference type="InterPro" id="IPR017871">
    <property type="entry name" value="ABC_transporter-like_CS"/>
</dbReference>
<proteinExistence type="inferred from homology"/>
<evidence type="ECO:0000313" key="12">
    <source>
        <dbReference type="Proteomes" id="UP000424468"/>
    </source>
</evidence>
<protein>
    <submittedName>
        <fullName evidence="11">ATP-binding cassette</fullName>
    </submittedName>
</protein>
<evidence type="ECO:0000256" key="4">
    <source>
        <dbReference type="ARBA" id="ARBA00022741"/>
    </source>
</evidence>
<evidence type="ECO:0000256" key="5">
    <source>
        <dbReference type="ARBA" id="ARBA00022840"/>
    </source>
</evidence>
<dbReference type="Pfam" id="PF00664">
    <property type="entry name" value="ABC_membrane"/>
    <property type="match status" value="1"/>
</dbReference>
<dbReference type="InterPro" id="IPR036640">
    <property type="entry name" value="ABC1_TM_sf"/>
</dbReference>
<reference evidence="11 12" key="1">
    <citation type="submission" date="2019-11" db="EMBL/GenBank/DDBJ databases">
        <title>Complete genome sequence of Spiroplasma tabanidicola TAUS-1 (DSM 22603).</title>
        <authorList>
            <person name="Huang C.-T."/>
            <person name="Lin Y.-C."/>
            <person name="Kuo C.-H."/>
        </authorList>
    </citation>
    <scope>NUCLEOTIDE SEQUENCE [LARGE SCALE GENOMIC DNA]</scope>
    <source>
        <strain evidence="11 12">TAUS-1</strain>
    </source>
</reference>
<dbReference type="EMBL" id="CP046276">
    <property type="protein sequence ID" value="QGS51577.1"/>
    <property type="molecule type" value="Genomic_DNA"/>
</dbReference>
<dbReference type="PANTHER" id="PTHR24221">
    <property type="entry name" value="ATP-BINDING CASSETTE SUB-FAMILY B"/>
    <property type="match status" value="1"/>
</dbReference>
<comment type="subcellular location">
    <subcellularLocation>
        <location evidence="1">Cell membrane</location>
        <topology evidence="1">Multi-pass membrane protein</topology>
    </subcellularLocation>
</comment>
<name>A0A6I6C433_9MOLU</name>
<dbReference type="PROSITE" id="PS50929">
    <property type="entry name" value="ABC_TM1F"/>
    <property type="match status" value="1"/>
</dbReference>
<evidence type="ECO:0000313" key="11">
    <source>
        <dbReference type="EMBL" id="QGS51577.1"/>
    </source>
</evidence>
<sequence>MKKKVLNERAFTFSKFLTVFKLVGSSIKRHPIIFFSFVLFTILNSILAAAFPLIVKGLFSTLVDKNVKTSPFFMFEFTYEEWIYAGIILLGLFTFVQFFSSFLAGIFSRKSEIALRKKVLKHLIEVDISYYSKRQIGSVMTRVISDTQFVGDGFNNFFTNWLSMLWGLIVTSFILINLSSLLTGVLIGLFFLFVVVIIFMFFRYRQFLIGAMDEKRKVNADMTDRIMNIRLVKSSGTEMFEVNRNKELNKELARKQKSSVAMQSAFQLFNSVLSSFLPMIMLIVCIFVYNKTMTPFALSTLCVTMLSATGSLVSNLMSLTSSLRGMAISSNCATRVNDILKRKSIILFNENPIKIESINNIKFENVTFNYPEEPHINVLSTFNFEFEKGKSYAIVGETGVGKSTIAKMLLRFYDATTGKVLVNDIDIKDLDLSNYLSHVGYVEQEPQILYGTFMDNITYSVPNKTKEEVYEAAKKSQLHEYVMSLKENYETLLGERGLMLSGGQKQRLVIARLFLKNPDLLILDEATSALDNIIEKEIQKDLDELIQNRTTIVIAHRLSTIKKVDKVIVLDRKVGILEIGTFDELKKQPGKFQKLYNAGLLK</sequence>
<feature type="transmembrane region" description="Helical" evidence="8">
    <location>
        <begin position="82"/>
        <end position="107"/>
    </location>
</feature>
<feature type="domain" description="ABC transporter" evidence="9">
    <location>
        <begin position="361"/>
        <end position="598"/>
    </location>
</feature>
<keyword evidence="3 8" id="KW-0812">Transmembrane</keyword>
<keyword evidence="6 8" id="KW-1133">Transmembrane helix</keyword>
<keyword evidence="12" id="KW-1185">Reference proteome</keyword>
<dbReference type="PROSITE" id="PS00211">
    <property type="entry name" value="ABC_TRANSPORTER_1"/>
    <property type="match status" value="1"/>
</dbReference>
<evidence type="ECO:0000256" key="8">
    <source>
        <dbReference type="SAM" id="Phobius"/>
    </source>
</evidence>
<dbReference type="Gene3D" id="1.20.1560.10">
    <property type="entry name" value="ABC transporter type 1, transmembrane domain"/>
    <property type="match status" value="1"/>
</dbReference>
<feature type="transmembrane region" description="Helical" evidence="8">
    <location>
        <begin position="265"/>
        <end position="289"/>
    </location>
</feature>
<dbReference type="SUPFAM" id="SSF52540">
    <property type="entry name" value="P-loop containing nucleoside triphosphate hydrolases"/>
    <property type="match status" value="1"/>
</dbReference>
<keyword evidence="7 8" id="KW-0472">Membrane</keyword>
<dbReference type="AlphaFoldDB" id="A0A6I6C433"/>